<feature type="compositionally biased region" description="Polar residues" evidence="1">
    <location>
        <begin position="53"/>
        <end position="63"/>
    </location>
</feature>
<sequence>MLHCVQGKLRTRPGPSDWGGDPQSLSVQQADEHSTRGLGCLYHLTPSRGLPTHTHSIASNMPAPSSRAPVEKQAWGAASRTWREHPALAAALPAAGPSLSCSTFGLPF</sequence>
<organism evidence="2 3">
    <name type="scientific">Gulo gulo</name>
    <name type="common">Wolverine</name>
    <name type="synonym">Gluton</name>
    <dbReference type="NCBI Taxonomy" id="48420"/>
    <lineage>
        <taxon>Eukaryota</taxon>
        <taxon>Metazoa</taxon>
        <taxon>Chordata</taxon>
        <taxon>Craniata</taxon>
        <taxon>Vertebrata</taxon>
        <taxon>Euteleostomi</taxon>
        <taxon>Mammalia</taxon>
        <taxon>Eutheria</taxon>
        <taxon>Laurasiatheria</taxon>
        <taxon>Carnivora</taxon>
        <taxon>Caniformia</taxon>
        <taxon>Musteloidea</taxon>
        <taxon>Mustelidae</taxon>
        <taxon>Guloninae</taxon>
        <taxon>Gulo</taxon>
    </lineage>
</organism>
<evidence type="ECO:0000313" key="2">
    <source>
        <dbReference type="EMBL" id="VCX01504.1"/>
    </source>
</evidence>
<evidence type="ECO:0000256" key="1">
    <source>
        <dbReference type="SAM" id="MobiDB-lite"/>
    </source>
</evidence>
<protein>
    <submittedName>
        <fullName evidence="2">Uncharacterized protein</fullName>
    </submittedName>
</protein>
<reference evidence="2 3" key="1">
    <citation type="submission" date="2018-10" db="EMBL/GenBank/DDBJ databases">
        <authorList>
            <person name="Ekblom R."/>
            <person name="Jareborg N."/>
        </authorList>
    </citation>
    <scope>NUCLEOTIDE SEQUENCE [LARGE SCALE GENOMIC DNA]</scope>
    <source>
        <tissue evidence="2">Muscle</tissue>
    </source>
</reference>
<feature type="region of interest" description="Disordered" evidence="1">
    <location>
        <begin position="51"/>
        <end position="78"/>
    </location>
</feature>
<dbReference type="EMBL" id="CYRY02029009">
    <property type="protein sequence ID" value="VCX01504.1"/>
    <property type="molecule type" value="Genomic_DNA"/>
</dbReference>
<dbReference type="AlphaFoldDB" id="A0A9X9Q3E4"/>
<proteinExistence type="predicted"/>
<feature type="region of interest" description="Disordered" evidence="1">
    <location>
        <begin position="1"/>
        <end position="32"/>
    </location>
</feature>
<evidence type="ECO:0000313" key="3">
    <source>
        <dbReference type="Proteomes" id="UP000269945"/>
    </source>
</evidence>
<accession>A0A9X9Q3E4</accession>
<gene>
    <name evidence="2" type="ORF">BN2614_LOCUS7</name>
</gene>
<dbReference type="Proteomes" id="UP000269945">
    <property type="component" value="Unassembled WGS sequence"/>
</dbReference>
<comment type="caution">
    <text evidence="2">The sequence shown here is derived from an EMBL/GenBank/DDBJ whole genome shotgun (WGS) entry which is preliminary data.</text>
</comment>
<name>A0A9X9Q3E4_GULGU</name>
<keyword evidence="3" id="KW-1185">Reference proteome</keyword>